<dbReference type="AlphaFoldDB" id="A0A093RIW9"/>
<evidence type="ECO:0000313" key="2">
    <source>
        <dbReference type="EMBL" id="KFX03062.1"/>
    </source>
</evidence>
<comment type="caution">
    <text evidence="2">The sequence shown here is derived from an EMBL/GenBank/DDBJ whole genome shotgun (WGS) entry which is preliminary data.</text>
</comment>
<name>A0A093RIW9_9GAMM</name>
<dbReference type="Proteomes" id="UP000032874">
    <property type="component" value="Unassembled WGS sequence"/>
</dbReference>
<dbReference type="InterPro" id="IPR029063">
    <property type="entry name" value="SAM-dependent_MTases_sf"/>
</dbReference>
<dbReference type="SUPFAM" id="SSF53335">
    <property type="entry name" value="S-adenosyl-L-methionine-dependent methyltransferases"/>
    <property type="match status" value="1"/>
</dbReference>
<dbReference type="GO" id="GO:0008168">
    <property type="term" value="F:methyltransferase activity"/>
    <property type="evidence" value="ECO:0007669"/>
    <property type="project" value="UniProtKB-KW"/>
</dbReference>
<keyword evidence="2" id="KW-0808">Transferase</keyword>
<protein>
    <submittedName>
        <fullName evidence="2">Methyltransferase</fullName>
    </submittedName>
</protein>
<dbReference type="CDD" id="cd02440">
    <property type="entry name" value="AdoMet_MTases"/>
    <property type="match status" value="1"/>
</dbReference>
<dbReference type="EMBL" id="JQHM01000010">
    <property type="protein sequence ID" value="KFX03062.1"/>
    <property type="molecule type" value="Genomic_DNA"/>
</dbReference>
<organism evidence="2 3">
    <name type="scientific">Pectobacterium betavasculorum</name>
    <dbReference type="NCBI Taxonomy" id="55207"/>
    <lineage>
        <taxon>Bacteria</taxon>
        <taxon>Pseudomonadati</taxon>
        <taxon>Pseudomonadota</taxon>
        <taxon>Gammaproteobacteria</taxon>
        <taxon>Enterobacterales</taxon>
        <taxon>Pectobacteriaceae</taxon>
        <taxon>Pectobacterium</taxon>
    </lineage>
</organism>
<gene>
    <name evidence="2" type="ORF">KP22_16765</name>
</gene>
<dbReference type="Gene3D" id="3.40.50.150">
    <property type="entry name" value="Vaccinia Virus protein VP39"/>
    <property type="match status" value="1"/>
</dbReference>
<evidence type="ECO:0000259" key="1">
    <source>
        <dbReference type="Pfam" id="PF13649"/>
    </source>
</evidence>
<feature type="domain" description="Methyltransferase" evidence="1">
    <location>
        <begin position="47"/>
        <end position="126"/>
    </location>
</feature>
<accession>A0A093RIW9</accession>
<reference evidence="2 3" key="1">
    <citation type="submission" date="2014-08" db="EMBL/GenBank/DDBJ databases">
        <title>Genome sequences of NCPPB Pectobacterium isolates.</title>
        <authorList>
            <person name="Glover R.H."/>
            <person name="Sapp M."/>
            <person name="Elphinstone J."/>
        </authorList>
    </citation>
    <scope>NUCLEOTIDE SEQUENCE [LARGE SCALE GENOMIC DNA]</scope>
    <source>
        <strain evidence="2 3">NCPPB 2795</strain>
    </source>
</reference>
<dbReference type="InterPro" id="IPR041698">
    <property type="entry name" value="Methyltransf_25"/>
</dbReference>
<evidence type="ECO:0000313" key="3">
    <source>
        <dbReference type="Proteomes" id="UP000032874"/>
    </source>
</evidence>
<dbReference type="eggNOG" id="COG2226">
    <property type="taxonomic scope" value="Bacteria"/>
</dbReference>
<keyword evidence="2" id="KW-0489">Methyltransferase</keyword>
<dbReference type="GO" id="GO:0032259">
    <property type="term" value="P:methylation"/>
    <property type="evidence" value="ECO:0007669"/>
    <property type="project" value="UniProtKB-KW"/>
</dbReference>
<proteinExistence type="predicted"/>
<dbReference type="STRING" id="55207.KP22_16765"/>
<dbReference type="Pfam" id="PF13649">
    <property type="entry name" value="Methyltransf_25"/>
    <property type="match status" value="1"/>
</dbReference>
<sequence length="200" mass="23120">MPNPISETTIDFYKKHAHKWDEIRQKNFREKSWMERFLSETPSNGNILDIGCGSGNPLGGYIINQGYKLTGIDSSSPLIELCIKRHPSHNWIIGDMRSLSLNKSFDGILAWDSFFHLTQHDQRKMFPLYKAHSHKGTMLMFTSGTHDGEVIRKFLGDDLYHASLSPEEYRSQLDNNGFDIIYHIENDPSCERTIWLAKSR</sequence>